<reference evidence="1 2" key="1">
    <citation type="submission" date="2020-02" db="EMBL/GenBank/DDBJ databases">
        <title>Ideonella bacterium strain TBM-1.</title>
        <authorList>
            <person name="Chen W.-M."/>
        </authorList>
    </citation>
    <scope>NUCLEOTIDE SEQUENCE [LARGE SCALE GENOMIC DNA]</scope>
    <source>
        <strain evidence="1 2">TBM-1</strain>
    </source>
</reference>
<gene>
    <name evidence="1" type="ORF">G3A44_22380</name>
</gene>
<sequence>MSLSTPAFLSSPDALLLADSELAGVTPGPDQWRLRLSAAQVQRADETGYQTGLTLVLLAPQAAPAVALAAQVRGRIAHGRWGATADEAAPRAWVSRLPLEGAGGPGVLELTLGDGTALCWRVLGWALSEDPQGRFRPSCAC</sequence>
<comment type="caution">
    <text evidence="1">The sequence shown here is derived from an EMBL/GenBank/DDBJ whole genome shotgun (WGS) entry which is preliminary data.</text>
</comment>
<proteinExistence type="predicted"/>
<evidence type="ECO:0000313" key="2">
    <source>
        <dbReference type="Proteomes" id="UP000484255"/>
    </source>
</evidence>
<dbReference type="RefSeq" id="WP_163459969.1">
    <property type="nucleotide sequence ID" value="NZ_JAAGOH010000054.1"/>
</dbReference>
<dbReference type="Proteomes" id="UP000484255">
    <property type="component" value="Unassembled WGS sequence"/>
</dbReference>
<protein>
    <submittedName>
        <fullName evidence="1">Uncharacterized protein</fullName>
    </submittedName>
</protein>
<dbReference type="EMBL" id="JAAGOH010000054">
    <property type="protein sequence ID" value="NDY93943.1"/>
    <property type="molecule type" value="Genomic_DNA"/>
</dbReference>
<dbReference type="AlphaFoldDB" id="A0A7C9TNK1"/>
<keyword evidence="2" id="KW-1185">Reference proteome</keyword>
<organism evidence="1 2">
    <name type="scientific">Ideonella livida</name>
    <dbReference type="NCBI Taxonomy" id="2707176"/>
    <lineage>
        <taxon>Bacteria</taxon>
        <taxon>Pseudomonadati</taxon>
        <taxon>Pseudomonadota</taxon>
        <taxon>Betaproteobacteria</taxon>
        <taxon>Burkholderiales</taxon>
        <taxon>Sphaerotilaceae</taxon>
        <taxon>Ideonella</taxon>
    </lineage>
</organism>
<accession>A0A7C9TNK1</accession>
<name>A0A7C9TNK1_9BURK</name>
<evidence type="ECO:0000313" key="1">
    <source>
        <dbReference type="EMBL" id="NDY93943.1"/>
    </source>
</evidence>